<dbReference type="GO" id="GO:0044781">
    <property type="term" value="P:bacterial-type flagellum organization"/>
    <property type="evidence" value="ECO:0007669"/>
    <property type="project" value="UniProtKB-KW"/>
</dbReference>
<dbReference type="InterPro" id="IPR007412">
    <property type="entry name" value="FlgM"/>
</dbReference>
<dbReference type="NCBIfam" id="TIGR03824">
    <property type="entry name" value="FlgM_jcvi"/>
    <property type="match status" value="1"/>
</dbReference>
<reference evidence="9" key="1">
    <citation type="submission" date="2016-10" db="EMBL/GenBank/DDBJ databases">
        <authorList>
            <person name="Varghese N."/>
            <person name="Submissions S."/>
        </authorList>
    </citation>
    <scope>NUCLEOTIDE SEQUENCE [LARGE SCALE GENOMIC DNA]</scope>
    <source>
        <strain evidence="9">DSM 23256</strain>
    </source>
</reference>
<dbReference type="InterPro" id="IPR035890">
    <property type="entry name" value="Anti-sigma-28_factor_FlgM_sf"/>
</dbReference>
<dbReference type="Pfam" id="PF04316">
    <property type="entry name" value="FlgM"/>
    <property type="match status" value="1"/>
</dbReference>
<evidence type="ECO:0000256" key="1">
    <source>
        <dbReference type="ARBA" id="ARBA00005322"/>
    </source>
</evidence>
<dbReference type="Proteomes" id="UP000243333">
    <property type="component" value="Unassembled WGS sequence"/>
</dbReference>
<evidence type="ECO:0000256" key="2">
    <source>
        <dbReference type="ARBA" id="ARBA00017823"/>
    </source>
</evidence>
<keyword evidence="3" id="KW-0678">Repressor</keyword>
<evidence type="ECO:0000313" key="8">
    <source>
        <dbReference type="EMBL" id="SDF79504.1"/>
    </source>
</evidence>
<evidence type="ECO:0000256" key="3">
    <source>
        <dbReference type="ARBA" id="ARBA00022491"/>
    </source>
</evidence>
<feature type="domain" description="Anti-sigma-28 factor FlgM C-terminal" evidence="7">
    <location>
        <begin position="37"/>
        <end position="90"/>
    </location>
</feature>
<evidence type="ECO:0000259" key="7">
    <source>
        <dbReference type="Pfam" id="PF04316"/>
    </source>
</evidence>
<keyword evidence="9" id="KW-1185">Reference proteome</keyword>
<evidence type="ECO:0000256" key="5">
    <source>
        <dbReference type="ARBA" id="ARBA00023015"/>
    </source>
</evidence>
<dbReference type="EMBL" id="FNBU01000030">
    <property type="protein sequence ID" value="SDF79504.1"/>
    <property type="molecule type" value="Genomic_DNA"/>
</dbReference>
<dbReference type="GO" id="GO:0045892">
    <property type="term" value="P:negative regulation of DNA-templated transcription"/>
    <property type="evidence" value="ECO:0007669"/>
    <property type="project" value="InterPro"/>
</dbReference>
<gene>
    <name evidence="8" type="ORF">SAMN05660235_02783</name>
</gene>
<name>A0A1G7NZU9_9FIRM</name>
<dbReference type="AlphaFoldDB" id="A0A1G7NZU9"/>
<keyword evidence="4" id="KW-1005">Bacterial flagellum biogenesis</keyword>
<accession>A0A1G7NZU9</accession>
<organism evidence="8 9">
    <name type="scientific">Sporolituus thermophilus DSM 23256</name>
    <dbReference type="NCBI Taxonomy" id="1123285"/>
    <lineage>
        <taxon>Bacteria</taxon>
        <taxon>Bacillati</taxon>
        <taxon>Bacillota</taxon>
        <taxon>Negativicutes</taxon>
        <taxon>Selenomonadales</taxon>
        <taxon>Sporomusaceae</taxon>
        <taxon>Sporolituus</taxon>
    </lineage>
</organism>
<dbReference type="OrthoDB" id="1683949at2"/>
<keyword evidence="5" id="KW-0805">Transcription regulation</keyword>
<evidence type="ECO:0000256" key="6">
    <source>
        <dbReference type="ARBA" id="ARBA00023163"/>
    </source>
</evidence>
<evidence type="ECO:0000313" key="9">
    <source>
        <dbReference type="Proteomes" id="UP000243333"/>
    </source>
</evidence>
<evidence type="ECO:0000256" key="4">
    <source>
        <dbReference type="ARBA" id="ARBA00022795"/>
    </source>
</evidence>
<dbReference type="SUPFAM" id="SSF101498">
    <property type="entry name" value="Anti-sigma factor FlgM"/>
    <property type="match status" value="1"/>
</dbReference>
<proteinExistence type="inferred from homology"/>
<dbReference type="InterPro" id="IPR031316">
    <property type="entry name" value="FlgM_C"/>
</dbReference>
<dbReference type="STRING" id="1123285.SAMN05660235_02783"/>
<keyword evidence="6" id="KW-0804">Transcription</keyword>
<dbReference type="RefSeq" id="WP_093691866.1">
    <property type="nucleotide sequence ID" value="NZ_FNBU01000030.1"/>
</dbReference>
<protein>
    <recommendedName>
        <fullName evidence="2">Negative regulator of flagellin synthesis</fullName>
    </recommendedName>
</protein>
<comment type="similarity">
    <text evidence="1">Belongs to the FlgM family.</text>
</comment>
<sequence>MIISNNQIQNILKVYGEQAKVGKSARQPSAGPAQRKDEVVLSAQAQEFSQILQALRNMPEVREDKVKELADRIAAGNYQVDAKEIAEKMVGRIIADRVR</sequence>